<dbReference type="AlphaFoldDB" id="A0A1X0D129"/>
<dbReference type="EMBL" id="MVHP01000011">
    <property type="protein sequence ID" value="ORA66073.1"/>
    <property type="molecule type" value="Genomic_DNA"/>
</dbReference>
<dbReference type="STRING" id="81858.BST23_11930"/>
<protein>
    <submittedName>
        <fullName evidence="2">Uncharacterized protein</fullName>
    </submittedName>
</protein>
<name>A0A1X0D129_9MYCO</name>
<reference evidence="2 3" key="1">
    <citation type="submission" date="2017-02" db="EMBL/GenBank/DDBJ databases">
        <title>The new phylogeny of genus Mycobacterium.</title>
        <authorList>
            <person name="Tortoli E."/>
            <person name="Trovato A."/>
            <person name="Cirillo D.M."/>
        </authorList>
    </citation>
    <scope>NUCLEOTIDE SEQUENCE [LARGE SCALE GENOMIC DNA]</scope>
    <source>
        <strain evidence="2 3">FI-09383</strain>
    </source>
</reference>
<organism evidence="2 3">
    <name type="scientific">Mycolicibacterium elephantis</name>
    <dbReference type="NCBI Taxonomy" id="81858"/>
    <lineage>
        <taxon>Bacteria</taxon>
        <taxon>Bacillati</taxon>
        <taxon>Actinomycetota</taxon>
        <taxon>Actinomycetes</taxon>
        <taxon>Mycobacteriales</taxon>
        <taxon>Mycobacteriaceae</taxon>
        <taxon>Mycolicibacterium</taxon>
    </lineage>
</organism>
<accession>A0A1X0D129</accession>
<feature type="region of interest" description="Disordered" evidence="1">
    <location>
        <begin position="1"/>
        <end position="40"/>
    </location>
</feature>
<evidence type="ECO:0000313" key="3">
    <source>
        <dbReference type="Proteomes" id="UP000192772"/>
    </source>
</evidence>
<gene>
    <name evidence="2" type="ORF">BST23_11930</name>
</gene>
<feature type="compositionally biased region" description="Basic and acidic residues" evidence="1">
    <location>
        <begin position="1"/>
        <end position="34"/>
    </location>
</feature>
<dbReference type="Proteomes" id="UP000192772">
    <property type="component" value="Unassembled WGS sequence"/>
</dbReference>
<comment type="caution">
    <text evidence="2">The sequence shown here is derived from an EMBL/GenBank/DDBJ whole genome shotgun (WGS) entry which is preliminary data.</text>
</comment>
<proteinExistence type="predicted"/>
<evidence type="ECO:0000256" key="1">
    <source>
        <dbReference type="SAM" id="MobiDB-lite"/>
    </source>
</evidence>
<sequence>MRELEADPDADPRDPIRAAFEDYRKKKAPRDVVEPVRPQPAAEELAPFVGRAVDVTYHEATAAGVERRTERLTVTMPYQGLTKKKGD</sequence>
<evidence type="ECO:0000313" key="2">
    <source>
        <dbReference type="EMBL" id="ORA66073.1"/>
    </source>
</evidence>